<gene>
    <name evidence="1" type="ORF">J2W94_001263</name>
</gene>
<protein>
    <submittedName>
        <fullName evidence="1">Uncharacterized protein</fullName>
    </submittedName>
</protein>
<sequence>MKILGRDFSDRNSPAYSTAWVEQVLTELETHLPRMRRECSGREFRQWLSGEADSVQRGLPTEKRRHEVRLRIEGLVKEQVRARNRNRNRQSA</sequence>
<keyword evidence="2" id="KW-1185">Reference proteome</keyword>
<dbReference type="EMBL" id="JAVDTT010000001">
    <property type="protein sequence ID" value="MDR6840999.1"/>
    <property type="molecule type" value="Genomic_DNA"/>
</dbReference>
<proteinExistence type="predicted"/>
<accession>A0ABU1RQD9</accession>
<evidence type="ECO:0000313" key="2">
    <source>
        <dbReference type="Proteomes" id="UP001254759"/>
    </source>
</evidence>
<dbReference type="Proteomes" id="UP001254759">
    <property type="component" value="Unassembled WGS sequence"/>
</dbReference>
<name>A0ABU1RQD9_9GAMM</name>
<organism evidence="1 2">
    <name type="scientific">Pseudoxanthomonas sacheonensis</name>
    <dbReference type="NCBI Taxonomy" id="443615"/>
    <lineage>
        <taxon>Bacteria</taxon>
        <taxon>Pseudomonadati</taxon>
        <taxon>Pseudomonadota</taxon>
        <taxon>Gammaproteobacteria</taxon>
        <taxon>Lysobacterales</taxon>
        <taxon>Lysobacteraceae</taxon>
        <taxon>Pseudoxanthomonas</taxon>
    </lineage>
</organism>
<evidence type="ECO:0000313" key="1">
    <source>
        <dbReference type="EMBL" id="MDR6840999.1"/>
    </source>
</evidence>
<reference evidence="1 2" key="1">
    <citation type="submission" date="2023-07" db="EMBL/GenBank/DDBJ databases">
        <title>Sorghum-associated microbial communities from plants grown in Nebraska, USA.</title>
        <authorList>
            <person name="Schachtman D."/>
        </authorList>
    </citation>
    <scope>NUCLEOTIDE SEQUENCE [LARGE SCALE GENOMIC DNA]</scope>
    <source>
        <strain evidence="1 2">BE107</strain>
    </source>
</reference>
<comment type="caution">
    <text evidence="1">The sequence shown here is derived from an EMBL/GenBank/DDBJ whole genome shotgun (WGS) entry which is preliminary data.</text>
</comment>